<accession>A0A2B7XGS7</accession>
<keyword evidence="1" id="KW-0732">Signal</keyword>
<reference evidence="2 3" key="1">
    <citation type="submission" date="2017-10" db="EMBL/GenBank/DDBJ databases">
        <title>Comparative genomics in systemic dimorphic fungi from Ajellomycetaceae.</title>
        <authorList>
            <person name="Munoz J.F."/>
            <person name="Mcewen J.G."/>
            <person name="Clay O.K."/>
            <person name="Cuomo C.A."/>
        </authorList>
    </citation>
    <scope>NUCLEOTIDE SEQUENCE [LARGE SCALE GENOMIC DNA]</scope>
    <source>
        <strain evidence="2 3">UAMH5409</strain>
    </source>
</reference>
<dbReference type="Proteomes" id="UP000223968">
    <property type="component" value="Unassembled WGS sequence"/>
</dbReference>
<keyword evidence="3" id="KW-1185">Reference proteome</keyword>
<proteinExistence type="predicted"/>
<evidence type="ECO:0000313" key="3">
    <source>
        <dbReference type="Proteomes" id="UP000223968"/>
    </source>
</evidence>
<name>A0A2B7XGS7_9EURO</name>
<feature type="signal peptide" evidence="1">
    <location>
        <begin position="1"/>
        <end position="21"/>
    </location>
</feature>
<organism evidence="2 3">
    <name type="scientific">Helicocarpus griseus UAMH5409</name>
    <dbReference type="NCBI Taxonomy" id="1447875"/>
    <lineage>
        <taxon>Eukaryota</taxon>
        <taxon>Fungi</taxon>
        <taxon>Dikarya</taxon>
        <taxon>Ascomycota</taxon>
        <taxon>Pezizomycotina</taxon>
        <taxon>Eurotiomycetes</taxon>
        <taxon>Eurotiomycetidae</taxon>
        <taxon>Onygenales</taxon>
        <taxon>Ajellomycetaceae</taxon>
        <taxon>Helicocarpus</taxon>
    </lineage>
</organism>
<evidence type="ECO:0000256" key="1">
    <source>
        <dbReference type="SAM" id="SignalP"/>
    </source>
</evidence>
<feature type="chain" id="PRO_5012270617" evidence="1">
    <location>
        <begin position="22"/>
        <end position="195"/>
    </location>
</feature>
<protein>
    <submittedName>
        <fullName evidence="2">Uncharacterized protein</fullName>
    </submittedName>
</protein>
<comment type="caution">
    <text evidence="2">The sequence shown here is derived from an EMBL/GenBank/DDBJ whole genome shotgun (WGS) entry which is preliminary data.</text>
</comment>
<dbReference type="EMBL" id="PDNB01000104">
    <property type="protein sequence ID" value="PGH08109.1"/>
    <property type="molecule type" value="Genomic_DNA"/>
</dbReference>
<sequence length="195" mass="21001">MKSILAYASFALALLSPLASAAPVENGGPQIAPFTLRAITPRGSPTVINNKLQLLGNRIVLGPVQGGTEFVAYIEPSPKGKLIKQGSNQEIFFLDPVNNPPVPGYHTFKSTHSLSSLSSTSQYQGFFATGAGCGSHCGGPQLVYDQTPDDDQYKGNWYVSPRPNNERGYSLHWVSDGEAPEGHILVYLLRESVPQ</sequence>
<dbReference type="OrthoDB" id="5302763at2759"/>
<gene>
    <name evidence="2" type="ORF">AJ79_06109</name>
</gene>
<evidence type="ECO:0000313" key="2">
    <source>
        <dbReference type="EMBL" id="PGH08109.1"/>
    </source>
</evidence>
<dbReference type="AlphaFoldDB" id="A0A2B7XGS7"/>